<dbReference type="PANTHER" id="PTHR10404">
    <property type="entry name" value="N-ACETYLATED-ALPHA-LINKED ACIDIC DIPEPTIDASE"/>
    <property type="match status" value="1"/>
</dbReference>
<evidence type="ECO:0000256" key="24">
    <source>
        <dbReference type="ARBA" id="ARBA00070473"/>
    </source>
</evidence>
<keyword evidence="12" id="KW-0862">Zinc</keyword>
<accession>H2Z0Q1</accession>
<evidence type="ECO:0000256" key="32">
    <source>
        <dbReference type="SAM" id="Phobius"/>
    </source>
</evidence>
<keyword evidence="16" id="KW-0224">Dipeptidase</keyword>
<dbReference type="GO" id="GO:0046872">
    <property type="term" value="F:metal ion binding"/>
    <property type="evidence" value="ECO:0007669"/>
    <property type="project" value="UniProtKB-KW"/>
</dbReference>
<dbReference type="InterPro" id="IPR046450">
    <property type="entry name" value="PA_dom_sf"/>
</dbReference>
<proteinExistence type="inferred from homology"/>
<evidence type="ECO:0000256" key="18">
    <source>
        <dbReference type="ARBA" id="ARBA00023136"/>
    </source>
</evidence>
<evidence type="ECO:0000256" key="13">
    <source>
        <dbReference type="ARBA" id="ARBA00022837"/>
    </source>
</evidence>
<dbReference type="Gene3D" id="3.50.30.30">
    <property type="match status" value="1"/>
</dbReference>
<evidence type="ECO:0000256" key="11">
    <source>
        <dbReference type="ARBA" id="ARBA00022801"/>
    </source>
</evidence>
<dbReference type="SUPFAM" id="SSF53187">
    <property type="entry name" value="Zn-dependent exopeptidases"/>
    <property type="match status" value="1"/>
</dbReference>
<keyword evidence="10" id="KW-0479">Metal-binding</keyword>
<keyword evidence="5" id="KW-1003">Cell membrane</keyword>
<evidence type="ECO:0000256" key="15">
    <source>
        <dbReference type="ARBA" id="ARBA00022989"/>
    </source>
</evidence>
<keyword evidence="15 32" id="KW-1133">Transmembrane helix</keyword>
<evidence type="ECO:0000256" key="2">
    <source>
        <dbReference type="ARBA" id="ARBA00004401"/>
    </source>
</evidence>
<keyword evidence="7" id="KW-0121">Carboxypeptidase</keyword>
<dbReference type="GO" id="GO:0016805">
    <property type="term" value="F:dipeptidase activity"/>
    <property type="evidence" value="ECO:0007669"/>
    <property type="project" value="UniProtKB-KW"/>
</dbReference>
<dbReference type="Proteomes" id="UP000007875">
    <property type="component" value="Unassembled WGS sequence"/>
</dbReference>
<dbReference type="Ensembl" id="ENSCSAVT00000011294.1">
    <property type="protein sequence ID" value="ENSCSAVP00000011163.1"/>
    <property type="gene ID" value="ENSCSAVG00000006525.1"/>
</dbReference>
<evidence type="ECO:0000256" key="17">
    <source>
        <dbReference type="ARBA" id="ARBA00023049"/>
    </source>
</evidence>
<comment type="function">
    <text evidence="21">Also exhibits a dipeptidyl-peptidase IV type activity. In vitro, cleaves Gly-Pro-AMC.</text>
</comment>
<evidence type="ECO:0000256" key="9">
    <source>
        <dbReference type="ARBA" id="ARBA00022692"/>
    </source>
</evidence>
<dbReference type="InParanoid" id="H2Z0Q1"/>
<evidence type="ECO:0000256" key="16">
    <source>
        <dbReference type="ARBA" id="ARBA00022997"/>
    </source>
</evidence>
<dbReference type="PANTHER" id="PTHR10404:SF81">
    <property type="entry name" value="N-ACETYLATED ALPHA-LINKED ACIDIC DIPEPTIDASE 2"/>
    <property type="match status" value="1"/>
</dbReference>
<evidence type="ECO:0000256" key="20">
    <source>
        <dbReference type="ARBA" id="ARBA00052003"/>
    </source>
</evidence>
<evidence type="ECO:0000256" key="1">
    <source>
        <dbReference type="ARBA" id="ARBA00001947"/>
    </source>
</evidence>
<dbReference type="InterPro" id="IPR007484">
    <property type="entry name" value="Peptidase_M28"/>
</dbReference>
<evidence type="ECO:0000256" key="14">
    <source>
        <dbReference type="ARBA" id="ARBA00022968"/>
    </source>
</evidence>
<evidence type="ECO:0000313" key="36">
    <source>
        <dbReference type="Proteomes" id="UP000007875"/>
    </source>
</evidence>
<keyword evidence="17" id="KW-0482">Metalloprotease</keyword>
<evidence type="ECO:0000256" key="30">
    <source>
        <dbReference type="ARBA" id="ARBA00082075"/>
    </source>
</evidence>
<feature type="transmembrane region" description="Helical" evidence="32">
    <location>
        <begin position="5"/>
        <end position="25"/>
    </location>
</feature>
<evidence type="ECO:0000256" key="19">
    <source>
        <dbReference type="ARBA" id="ARBA00023180"/>
    </source>
</evidence>
<evidence type="ECO:0000259" key="34">
    <source>
        <dbReference type="Pfam" id="PF04389"/>
    </source>
</evidence>
<evidence type="ECO:0000256" key="3">
    <source>
        <dbReference type="ARBA" id="ARBA00005634"/>
    </source>
</evidence>
<dbReference type="GO" id="GO:0006508">
    <property type="term" value="P:proteolysis"/>
    <property type="evidence" value="ECO:0007669"/>
    <property type="project" value="UniProtKB-KW"/>
</dbReference>
<dbReference type="FunFam" id="3.50.30.30:FF:000002">
    <property type="entry name" value="N-acetylated-alpha-linked acidic dipeptidase 2"/>
    <property type="match status" value="1"/>
</dbReference>
<dbReference type="SUPFAM" id="SSF52025">
    <property type="entry name" value="PA domain"/>
    <property type="match status" value="1"/>
</dbReference>
<feature type="domain" description="Peptidase M28" evidence="34">
    <location>
        <begin position="347"/>
        <end position="551"/>
    </location>
</feature>
<evidence type="ECO:0000256" key="10">
    <source>
        <dbReference type="ARBA" id="ARBA00022723"/>
    </source>
</evidence>
<keyword evidence="36" id="KW-1185">Reference proteome</keyword>
<feature type="domain" description="Transferrin receptor-like dimerisation" evidence="33">
    <location>
        <begin position="615"/>
        <end position="735"/>
    </location>
</feature>
<dbReference type="Gene3D" id="1.20.930.40">
    <property type="entry name" value="Transferrin receptor-like, dimerisation domain"/>
    <property type="match status" value="1"/>
</dbReference>
<comment type="cofactor">
    <cofactor evidence="1">
        <name>Zn(2+)</name>
        <dbReference type="ChEBI" id="CHEBI:29105"/>
    </cofactor>
</comment>
<comment type="subcellular location">
    <subcellularLocation>
        <location evidence="2">Cell membrane</location>
        <topology evidence="2">Single-pass type II membrane protein</topology>
    </subcellularLocation>
</comment>
<comment type="function">
    <text evidence="22">Has both folate hydrolase and N-acetylated-alpha-linked-acidic dipeptidase (NAALADase) activity. Has a preference for tri-alpha-glutamate peptides. In the intestine, required for the uptake of folate. In the brain, modulates excitatory neurotransmission through the hydrolysis of the neuropeptide, N-aceylaspartylglutamate (NAAG), thereby releasing glutamate.</text>
</comment>
<evidence type="ECO:0000256" key="28">
    <source>
        <dbReference type="ARBA" id="ARBA00080362"/>
    </source>
</evidence>
<dbReference type="Gene3D" id="3.40.630.10">
    <property type="entry name" value="Zn peptidases"/>
    <property type="match status" value="1"/>
</dbReference>
<dbReference type="EC" id="3.4.17.21" evidence="23"/>
<dbReference type="InterPro" id="IPR036757">
    <property type="entry name" value="TFR-like_dimer_dom_sf"/>
</dbReference>
<evidence type="ECO:0000256" key="29">
    <source>
        <dbReference type="ARBA" id="ARBA00080568"/>
    </source>
</evidence>
<evidence type="ECO:0000256" key="22">
    <source>
        <dbReference type="ARBA" id="ARBA00056370"/>
    </source>
</evidence>
<dbReference type="FunFam" id="3.40.630.10:FF:000009">
    <property type="entry name" value="N-acetylated-alpha-linked acidic dipeptidase 2"/>
    <property type="match status" value="1"/>
</dbReference>
<evidence type="ECO:0000256" key="27">
    <source>
        <dbReference type="ARBA" id="ARBA00079527"/>
    </source>
</evidence>
<dbReference type="Pfam" id="PF04389">
    <property type="entry name" value="Peptidase_M28"/>
    <property type="match status" value="1"/>
</dbReference>
<sequence length="740" mass="82114">KSRTAILCAIADVVGVGLGVIIGYFSHPAPAAPIYPTENPTISKLLMDEMKAKNIMNNLKTLTSRPHIAGQEQEEIVLVDWIKQQWTEAGIDSIVVHPYDVLLSYPKQNDSNYVSIKLANGTEIEQSQRKELVIDAEQNDPNVVDPFNAYSPPGEPEAELVYVNFATIEDFIALNRTYKINTVGKICISRYGRIFRGDKAVHAELYGCIGLILYSDPLDYTVPWSGVYPEDWFPPTGAQRGTLWVDNGDPRTPNYPSIPSAWHQSNSSLTLPKIPVTPIGNIDAIKYLSKMGGPEVPTDWRGGMNITYRFGPGFALEHVNRYVMSGKNTVLIKMSVKTTNQVATIHNVIGYVRGAVEPDRYVLLGNHRDAWVFGAIDPSSGTATLMELVRGFGAMLKRGWRPRRTLVFCSWGAEEYGLIGSTEWVEELQKELQARAVAYLNVDIAVQGNYSLAANGVASLSQAVFDAAKTVSNPNPTEVSSGRLTLYDTWKLRYPASVGDKPSYYGLGSGSDFTAFLQIIGIPSVDLRHTYDQSIGLASYPVYHSVYETFELVNKFVDPGFKIHLAMAQVWGELARKLADVPILPVDCRVYATDLAQKRDALYQQYGSKMESNGIDFSQLNDTILIFTTSADNIHKRIASIDSTNAYETRMINDQLMQLERAFIDQNPLPGRVAYRHVISAPSQHNTYGSTAFPAVVDAMFDIDVDPDQTGRWDEVRRQYSILVFHILSAAATLNPTVPT</sequence>
<dbReference type="AlphaFoldDB" id="H2Z0Q1"/>
<keyword evidence="14" id="KW-0735">Signal-anchor</keyword>
<comment type="subunit">
    <text evidence="4">Homodimer.</text>
</comment>
<evidence type="ECO:0000256" key="23">
    <source>
        <dbReference type="ARBA" id="ARBA00066561"/>
    </source>
</evidence>
<dbReference type="OMA" id="RSIMFCN"/>
<evidence type="ECO:0000256" key="5">
    <source>
        <dbReference type="ARBA" id="ARBA00022475"/>
    </source>
</evidence>
<evidence type="ECO:0000256" key="25">
    <source>
        <dbReference type="ARBA" id="ARBA00075140"/>
    </source>
</evidence>
<reference evidence="35" key="3">
    <citation type="submission" date="2025-09" db="UniProtKB">
        <authorList>
            <consortium name="Ensembl"/>
        </authorList>
    </citation>
    <scope>IDENTIFICATION</scope>
</reference>
<dbReference type="CDD" id="cd08022">
    <property type="entry name" value="M28_PSMA_like"/>
    <property type="match status" value="1"/>
</dbReference>
<keyword evidence="9 32" id="KW-0812">Transmembrane</keyword>
<dbReference type="GO" id="GO:0004181">
    <property type="term" value="F:metallocarboxypeptidase activity"/>
    <property type="evidence" value="ECO:0007669"/>
    <property type="project" value="UniProtKB-EC"/>
</dbReference>
<name>H2Z0Q1_CIOSA</name>
<keyword evidence="18 32" id="KW-0472">Membrane</keyword>
<evidence type="ECO:0000259" key="33">
    <source>
        <dbReference type="Pfam" id="PF04253"/>
    </source>
</evidence>
<evidence type="ECO:0000256" key="4">
    <source>
        <dbReference type="ARBA" id="ARBA00011738"/>
    </source>
</evidence>
<dbReference type="STRING" id="51511.ENSCSAVP00000011163"/>
<evidence type="ECO:0000256" key="31">
    <source>
        <dbReference type="ARBA" id="ARBA00082320"/>
    </source>
</evidence>
<evidence type="ECO:0000256" key="26">
    <source>
        <dbReference type="ARBA" id="ARBA00078457"/>
    </source>
</evidence>
<keyword evidence="11" id="KW-0378">Hydrolase</keyword>
<reference evidence="35" key="2">
    <citation type="submission" date="2025-08" db="UniProtKB">
        <authorList>
            <consortium name="Ensembl"/>
        </authorList>
    </citation>
    <scope>IDENTIFICATION</scope>
</reference>
<dbReference type="Pfam" id="PF04253">
    <property type="entry name" value="TFR_dimer"/>
    <property type="match status" value="1"/>
</dbReference>
<keyword evidence="8" id="KW-0645">Protease</keyword>
<keyword evidence="13" id="KW-0106">Calcium</keyword>
<evidence type="ECO:0000256" key="21">
    <source>
        <dbReference type="ARBA" id="ARBA00054055"/>
    </source>
</evidence>
<organism evidence="35 36">
    <name type="scientific">Ciona savignyi</name>
    <name type="common">Pacific transparent sea squirt</name>
    <dbReference type="NCBI Taxonomy" id="51511"/>
    <lineage>
        <taxon>Eukaryota</taxon>
        <taxon>Metazoa</taxon>
        <taxon>Chordata</taxon>
        <taxon>Tunicata</taxon>
        <taxon>Ascidiacea</taxon>
        <taxon>Phlebobranchia</taxon>
        <taxon>Cionidae</taxon>
        <taxon>Ciona</taxon>
    </lineage>
</organism>
<evidence type="ECO:0000256" key="8">
    <source>
        <dbReference type="ARBA" id="ARBA00022670"/>
    </source>
</evidence>
<keyword evidence="6" id="KW-0597">Phosphoprotein</keyword>
<dbReference type="InterPro" id="IPR039373">
    <property type="entry name" value="Peptidase_M28B"/>
</dbReference>
<reference evidence="36" key="1">
    <citation type="submission" date="2003-08" db="EMBL/GenBank/DDBJ databases">
        <authorList>
            <person name="Birren B."/>
            <person name="Nusbaum C."/>
            <person name="Abebe A."/>
            <person name="Abouelleil A."/>
            <person name="Adekoya E."/>
            <person name="Ait-zahra M."/>
            <person name="Allen N."/>
            <person name="Allen T."/>
            <person name="An P."/>
            <person name="Anderson M."/>
            <person name="Anderson S."/>
            <person name="Arachchi H."/>
            <person name="Armbruster J."/>
            <person name="Bachantsang P."/>
            <person name="Baldwin J."/>
            <person name="Barry A."/>
            <person name="Bayul T."/>
            <person name="Blitshsteyn B."/>
            <person name="Bloom T."/>
            <person name="Blye J."/>
            <person name="Boguslavskiy L."/>
            <person name="Borowsky M."/>
            <person name="Boukhgalter B."/>
            <person name="Brunache A."/>
            <person name="Butler J."/>
            <person name="Calixte N."/>
            <person name="Calvo S."/>
            <person name="Camarata J."/>
            <person name="Campo K."/>
            <person name="Chang J."/>
            <person name="Cheshatsang Y."/>
            <person name="Citroen M."/>
            <person name="Collymore A."/>
            <person name="Considine T."/>
            <person name="Cook A."/>
            <person name="Cooke P."/>
            <person name="Corum B."/>
            <person name="Cuomo C."/>
            <person name="David R."/>
            <person name="Dawoe T."/>
            <person name="Degray S."/>
            <person name="Dodge S."/>
            <person name="Dooley K."/>
            <person name="Dorje P."/>
            <person name="Dorjee K."/>
            <person name="Dorris L."/>
            <person name="Duffey N."/>
            <person name="Dupes A."/>
            <person name="Elkins T."/>
            <person name="Engels R."/>
            <person name="Erickson J."/>
            <person name="Farina A."/>
            <person name="Faro S."/>
            <person name="Ferreira P."/>
            <person name="Fischer H."/>
            <person name="Fitzgerald M."/>
            <person name="Foley K."/>
            <person name="Gage D."/>
            <person name="Galagan J."/>
            <person name="Gearin G."/>
            <person name="Gnerre S."/>
            <person name="Gnirke A."/>
            <person name="Goyette A."/>
            <person name="Graham J."/>
            <person name="Grandbois E."/>
            <person name="Gyaltsen K."/>
            <person name="Hafez N."/>
            <person name="Hagopian D."/>
            <person name="Hagos B."/>
            <person name="Hall J."/>
            <person name="Hatcher B."/>
            <person name="Heller A."/>
            <person name="Higgins H."/>
            <person name="Honan T."/>
            <person name="Horn A."/>
            <person name="Houde N."/>
            <person name="Hughes L."/>
            <person name="Hulme W."/>
            <person name="Husby E."/>
            <person name="Iliev I."/>
            <person name="Jaffe D."/>
            <person name="Jones C."/>
            <person name="Kamal M."/>
            <person name="Kamat A."/>
            <person name="Kamvysselis M."/>
            <person name="Karlsson E."/>
            <person name="Kells C."/>
            <person name="Kieu A."/>
            <person name="Kisner P."/>
            <person name="Kodira C."/>
            <person name="Kulbokas E."/>
            <person name="Labutti K."/>
            <person name="Lama D."/>
            <person name="Landers T."/>
            <person name="Leger J."/>
            <person name="Levine S."/>
            <person name="Lewis D."/>
            <person name="Lewis T."/>
            <person name="Lindblad-toh K."/>
            <person name="Liu X."/>
            <person name="Lokyitsang T."/>
            <person name="Lokyitsang Y."/>
            <person name="Lucien O."/>
            <person name="Lui A."/>
            <person name="Ma L.J."/>
            <person name="Mabbitt R."/>
            <person name="Macdonald J."/>
            <person name="Maclean C."/>
            <person name="Major J."/>
            <person name="Manning J."/>
            <person name="Marabella R."/>
            <person name="Maru K."/>
            <person name="Matthews C."/>
            <person name="Mauceli E."/>
            <person name="Mccarthy M."/>
            <person name="Mcdonough S."/>
            <person name="Mcghee T."/>
            <person name="Meldrim J."/>
            <person name="Meneus L."/>
            <person name="Mesirov J."/>
            <person name="Mihalev A."/>
            <person name="Mihova T."/>
            <person name="Mikkelsen T."/>
            <person name="Mlenga V."/>
            <person name="Moru K."/>
            <person name="Mozes J."/>
            <person name="Mulrain L."/>
            <person name="Munson G."/>
            <person name="Naylor J."/>
            <person name="Newes C."/>
            <person name="Nguyen C."/>
            <person name="Nguyen N."/>
            <person name="Nguyen T."/>
            <person name="Nicol R."/>
            <person name="Nielsen C."/>
            <person name="Nizzari M."/>
            <person name="Norbu C."/>
            <person name="Norbu N."/>
            <person name="O'donnell P."/>
            <person name="Okoawo O."/>
            <person name="O'leary S."/>
            <person name="Omotosho B."/>
            <person name="O'neill K."/>
            <person name="Osman S."/>
            <person name="Parker S."/>
            <person name="Perrin D."/>
            <person name="Phunkhang P."/>
            <person name="Piqani B."/>
            <person name="Purcell S."/>
            <person name="Rachupka T."/>
            <person name="Ramasamy U."/>
            <person name="Rameau R."/>
            <person name="Ray V."/>
            <person name="Raymond C."/>
            <person name="Retta R."/>
            <person name="Richardson S."/>
            <person name="Rise C."/>
            <person name="Rodriguez J."/>
            <person name="Rogers J."/>
            <person name="Rogov P."/>
            <person name="Rutman M."/>
            <person name="Schupbach R."/>
            <person name="Seaman C."/>
            <person name="Settipalli S."/>
            <person name="Sharpe T."/>
            <person name="Sheridan J."/>
            <person name="Sherpa N."/>
            <person name="Shi J."/>
            <person name="Smirnov S."/>
            <person name="Smith C."/>
            <person name="Sougnez C."/>
            <person name="Spencer B."/>
            <person name="Stalker J."/>
            <person name="Stange-thomann N."/>
            <person name="Stavropoulos S."/>
            <person name="Stetson K."/>
            <person name="Stone C."/>
            <person name="Stone S."/>
            <person name="Stubbs M."/>
            <person name="Talamas J."/>
            <person name="Tchuinga P."/>
            <person name="Tenzing P."/>
            <person name="Tesfaye S."/>
            <person name="Theodore J."/>
            <person name="Thoulutsang Y."/>
            <person name="Topham K."/>
            <person name="Towey S."/>
            <person name="Tsamla T."/>
            <person name="Tsomo N."/>
            <person name="Vallee D."/>
            <person name="Vassiliev H."/>
            <person name="Venkataraman V."/>
            <person name="Vinson J."/>
            <person name="Vo A."/>
            <person name="Wade C."/>
            <person name="Wang S."/>
            <person name="Wangchuk T."/>
            <person name="Wangdi T."/>
            <person name="Whittaker C."/>
            <person name="Wilkinson J."/>
            <person name="Wu Y."/>
            <person name="Wyman D."/>
            <person name="Yadav S."/>
            <person name="Yang S."/>
            <person name="Yang X."/>
            <person name="Yeager S."/>
            <person name="Yee E."/>
            <person name="Young G."/>
            <person name="Zainoun J."/>
            <person name="Zembeck L."/>
            <person name="Zimmer A."/>
            <person name="Zody M."/>
            <person name="Lander E."/>
        </authorList>
    </citation>
    <scope>NUCLEOTIDE SEQUENCE [LARGE SCALE GENOMIC DNA]</scope>
</reference>
<dbReference type="GeneTree" id="ENSGT01030000234598"/>
<evidence type="ECO:0000256" key="6">
    <source>
        <dbReference type="ARBA" id="ARBA00022553"/>
    </source>
</evidence>
<dbReference type="SUPFAM" id="SSF47672">
    <property type="entry name" value="Transferrin receptor-like dimerisation domain"/>
    <property type="match status" value="1"/>
</dbReference>
<evidence type="ECO:0000256" key="7">
    <source>
        <dbReference type="ARBA" id="ARBA00022645"/>
    </source>
</evidence>
<comment type="catalytic activity">
    <reaction evidence="20">
        <text>Release of an unsubstituted, C-terminal glutamyl residue, typically from Ac-Asp-Glu or folylpoly-gamma-glutamates.</text>
        <dbReference type="EC" id="3.4.17.21"/>
    </reaction>
</comment>
<dbReference type="eggNOG" id="KOG2195">
    <property type="taxonomic scope" value="Eukaryota"/>
</dbReference>
<evidence type="ECO:0000256" key="12">
    <source>
        <dbReference type="ARBA" id="ARBA00022833"/>
    </source>
</evidence>
<evidence type="ECO:0000313" key="35">
    <source>
        <dbReference type="Ensembl" id="ENSCSAVP00000011163.1"/>
    </source>
</evidence>
<dbReference type="GO" id="GO:0005886">
    <property type="term" value="C:plasma membrane"/>
    <property type="evidence" value="ECO:0007669"/>
    <property type="project" value="UniProtKB-SubCell"/>
</dbReference>
<protein>
    <recommendedName>
        <fullName evidence="24">Glutamate carboxypeptidase 2</fullName>
        <ecNumber evidence="23">3.4.17.21</ecNumber>
    </recommendedName>
    <alternativeName>
        <fullName evidence="27">Folate hydrolase 1</fullName>
    </alternativeName>
    <alternativeName>
        <fullName evidence="30">Folylpoly-gamma-glutamate carboxypeptidase</fullName>
    </alternativeName>
    <alternativeName>
        <fullName evidence="31">Glutamate carboxypeptidase II</fullName>
    </alternativeName>
    <alternativeName>
        <fullName evidence="28">Membrane glutamate carboxypeptidase</fullName>
    </alternativeName>
    <alternativeName>
        <fullName evidence="29">N-acetylated-alpha-linked acidic dipeptidase I</fullName>
    </alternativeName>
    <alternativeName>
        <fullName evidence="25">Prostate-specific membrane antigen homolog</fullName>
    </alternativeName>
    <alternativeName>
        <fullName evidence="26">Pteroylpoly-gamma-glutamate carboxypeptidase</fullName>
    </alternativeName>
</protein>
<dbReference type="InterPro" id="IPR007365">
    <property type="entry name" value="TFR-like_dimer_dom"/>
</dbReference>
<comment type="similarity">
    <text evidence="3">Belongs to the peptidase M28 family. M28B subfamily.</text>
</comment>
<keyword evidence="19" id="KW-0325">Glycoprotein</keyword>
<dbReference type="FunFam" id="1.20.930.40:FF:000001">
    <property type="entry name" value="N-acetylated-alpha-linked acidic dipeptidase 2"/>
    <property type="match status" value="1"/>
</dbReference>